<feature type="repeat" description="TPR" evidence="1">
    <location>
        <begin position="681"/>
        <end position="714"/>
    </location>
</feature>
<proteinExistence type="predicted"/>
<dbReference type="AlphaFoldDB" id="A0A919VY27"/>
<dbReference type="PRINTS" id="PR00364">
    <property type="entry name" value="DISEASERSIST"/>
</dbReference>
<dbReference type="Gene3D" id="1.25.40.10">
    <property type="entry name" value="Tetratricopeptide repeat domain"/>
    <property type="match status" value="2"/>
</dbReference>
<feature type="repeat" description="TPR" evidence="1">
    <location>
        <begin position="721"/>
        <end position="754"/>
    </location>
</feature>
<accession>A0A919VY27</accession>
<dbReference type="EMBL" id="BOQN01000003">
    <property type="protein sequence ID" value="GIM88547.1"/>
    <property type="molecule type" value="Genomic_DNA"/>
</dbReference>
<evidence type="ECO:0000313" key="3">
    <source>
        <dbReference type="EMBL" id="GIM88547.1"/>
    </source>
</evidence>
<protein>
    <recommendedName>
        <fullName evidence="5">NB-ARC domain-containing protein</fullName>
    </recommendedName>
</protein>
<keyword evidence="4" id="KW-1185">Reference proteome</keyword>
<dbReference type="SUPFAM" id="SSF52540">
    <property type="entry name" value="P-loop containing nucleoside triphosphate hydrolases"/>
    <property type="match status" value="1"/>
</dbReference>
<dbReference type="Proteomes" id="UP000677082">
    <property type="component" value="Unassembled WGS sequence"/>
</dbReference>
<sequence length="858" mass="92562">MPVDAFSALPDPARAGSLPDLVERLRLLKVWAGDPSYETIKDRVNAAWVAAGRPAAELTRRSTVANCFQADRRRLNTDLVLAVVQALHPDTGYVAQWRQALRVVGGETEAVSQVRVHDKLPQELAGFTGRAADLDALIRAATAGGTVIAALEGMAGVGKTQLAISAAHRLTREHAADRVLFVNLRGFHPDQPPADPAAVLDGFLRLLGTPGHRIPHDLPGRVAAYRERLTGTRTLVLLDDAADPDQVRPLLPATPNCLTLITSRRSLTGLPPVTRLAVGVFTPDEALAFLTAALPGVPAGPDARAAARIAARCGYLPLALGVIAGHIGKTQGWTLTDHADRLDERHHDRRLDSAVELALDLSVQRLPTGRRRLLRLAALHPGQDFDAYAAAALTDLDLPAAKAGLADLRADHLLQPADEGRFTFHDLVRAYATTQTQDQDPPSVRREALTRLFDHYLATGAAAMNTLHPTEAHRRPRVAPATTPSPDLSDPDAAVAWLDTERPTLVAVAAHTATQGWPGHTTRLAAVFFRYFRGGHYTDALTLHGHARHAARTAGDRVAEASALNELGVAHLRQGRPQPATEHLQQSLDLFREVADPVGQAHTLFDLGNLAERSGRYPAAVDYKRQSLAMYRQAADRTGEAMALSGLGVTLERSGHLPEALDCYRQALTLLRLTGDRRGEAYALNGLGELELRLGRYESAADHLHQALAIYRRLGSRTGEASTLDGLGLLHTRLGRLGEATGYYERALTIFRETGNQDNEAWVLNGLGEAANAAGRPADARTQHTAALTIATTIGNRQQQARAHTGLGHANRTLGHRDRARAHYEQALAHYTALDLPEADQLRTHLADLGAPEPGVTL</sequence>
<dbReference type="InterPro" id="IPR019734">
    <property type="entry name" value="TPR_rpt"/>
</dbReference>
<evidence type="ECO:0000256" key="1">
    <source>
        <dbReference type="PROSITE-ProRule" id="PRU00339"/>
    </source>
</evidence>
<comment type="caution">
    <text evidence="3">The sequence shown here is derived from an EMBL/GenBank/DDBJ whole genome shotgun (WGS) entry which is preliminary data.</text>
</comment>
<feature type="region of interest" description="Disordered" evidence="2">
    <location>
        <begin position="467"/>
        <end position="489"/>
    </location>
</feature>
<gene>
    <name evidence="3" type="ORF">Ato02nite_003400</name>
</gene>
<dbReference type="GO" id="GO:0043531">
    <property type="term" value="F:ADP binding"/>
    <property type="evidence" value="ECO:0007669"/>
    <property type="project" value="InterPro"/>
</dbReference>
<dbReference type="PANTHER" id="PTHR10098:SF108">
    <property type="entry name" value="TETRATRICOPEPTIDE REPEAT PROTEIN 28"/>
    <property type="match status" value="1"/>
</dbReference>
<name>A0A919VY27_9ACTN</name>
<reference evidence="3 4" key="1">
    <citation type="submission" date="2021-03" db="EMBL/GenBank/DDBJ databases">
        <title>Whole genome shotgun sequence of Actinoplanes toevensis NBRC 105298.</title>
        <authorList>
            <person name="Komaki H."/>
            <person name="Tamura T."/>
        </authorList>
    </citation>
    <scope>NUCLEOTIDE SEQUENCE [LARGE SCALE GENOMIC DNA]</scope>
    <source>
        <strain evidence="3 4">NBRC 105298</strain>
    </source>
</reference>
<keyword evidence="1" id="KW-0802">TPR repeat</keyword>
<dbReference type="SUPFAM" id="SSF48452">
    <property type="entry name" value="TPR-like"/>
    <property type="match status" value="3"/>
</dbReference>
<evidence type="ECO:0000313" key="4">
    <source>
        <dbReference type="Proteomes" id="UP000677082"/>
    </source>
</evidence>
<dbReference type="InterPro" id="IPR027417">
    <property type="entry name" value="P-loop_NTPase"/>
</dbReference>
<organism evidence="3 4">
    <name type="scientific">Paractinoplanes toevensis</name>
    <dbReference type="NCBI Taxonomy" id="571911"/>
    <lineage>
        <taxon>Bacteria</taxon>
        <taxon>Bacillati</taxon>
        <taxon>Actinomycetota</taxon>
        <taxon>Actinomycetes</taxon>
        <taxon>Micromonosporales</taxon>
        <taxon>Micromonosporaceae</taxon>
        <taxon>Paractinoplanes</taxon>
    </lineage>
</organism>
<dbReference type="SMART" id="SM00028">
    <property type="entry name" value="TPR"/>
    <property type="match status" value="7"/>
</dbReference>
<dbReference type="PROSITE" id="PS50005">
    <property type="entry name" value="TPR"/>
    <property type="match status" value="2"/>
</dbReference>
<dbReference type="InterPro" id="IPR011990">
    <property type="entry name" value="TPR-like_helical_dom_sf"/>
</dbReference>
<evidence type="ECO:0000256" key="2">
    <source>
        <dbReference type="SAM" id="MobiDB-lite"/>
    </source>
</evidence>
<dbReference type="Gene3D" id="3.40.50.300">
    <property type="entry name" value="P-loop containing nucleotide triphosphate hydrolases"/>
    <property type="match status" value="1"/>
</dbReference>
<dbReference type="RefSeq" id="WP_213004524.1">
    <property type="nucleotide sequence ID" value="NZ_BOQN01000003.1"/>
</dbReference>
<evidence type="ECO:0008006" key="5">
    <source>
        <dbReference type="Google" id="ProtNLM"/>
    </source>
</evidence>
<dbReference type="Pfam" id="PF13424">
    <property type="entry name" value="TPR_12"/>
    <property type="match status" value="4"/>
</dbReference>
<dbReference type="PANTHER" id="PTHR10098">
    <property type="entry name" value="RAPSYN-RELATED"/>
    <property type="match status" value="1"/>
</dbReference>